<comment type="catalytic activity">
    <reaction evidence="1">
        <text>5-carboxymethoxyuridine(34) in tRNA + S-adenosyl-L-methionine = 5-methoxycarbonylmethoxyuridine(34) in tRNA + S-adenosyl-L-homocysteine</text>
        <dbReference type="Rhea" id="RHEA:54080"/>
        <dbReference type="Rhea" id="RHEA-COMP:13383"/>
        <dbReference type="Rhea" id="RHEA-COMP:13781"/>
        <dbReference type="ChEBI" id="CHEBI:57856"/>
        <dbReference type="ChEBI" id="CHEBI:59789"/>
        <dbReference type="ChEBI" id="CHEBI:136879"/>
        <dbReference type="ChEBI" id="CHEBI:138053"/>
    </reaction>
</comment>
<dbReference type="AlphaFoldDB" id="A0A6N9TGF4"/>
<dbReference type="GO" id="GO:0006400">
    <property type="term" value="P:tRNA modification"/>
    <property type="evidence" value="ECO:0007669"/>
    <property type="project" value="UniProtKB-UniRule"/>
</dbReference>
<evidence type="ECO:0000313" key="2">
    <source>
        <dbReference type="EMBL" id="NDW15542.1"/>
    </source>
</evidence>
<dbReference type="Pfam" id="PF13489">
    <property type="entry name" value="Methyltransf_23"/>
    <property type="match status" value="1"/>
</dbReference>
<dbReference type="Gene3D" id="3.40.50.150">
    <property type="entry name" value="Vaccinia Virus protein VP39"/>
    <property type="match status" value="1"/>
</dbReference>
<keyword evidence="3" id="KW-1185">Reference proteome</keyword>
<dbReference type="InterPro" id="IPR033664">
    <property type="entry name" value="Cmo5U_methylTrfase"/>
</dbReference>
<dbReference type="Proteomes" id="UP000471381">
    <property type="component" value="Unassembled WGS sequence"/>
</dbReference>
<reference evidence="2 3" key="1">
    <citation type="submission" date="2020-01" db="EMBL/GenBank/DDBJ databases">
        <title>Genomes of bacteria type strains.</title>
        <authorList>
            <person name="Chen J."/>
            <person name="Zhu S."/>
            <person name="Yang J."/>
        </authorList>
    </citation>
    <scope>NUCLEOTIDE SEQUENCE [LARGE SCALE GENOMIC DNA]</scope>
    <source>
        <strain evidence="2 3">LMG 24078</strain>
    </source>
</reference>
<dbReference type="GO" id="GO:0032259">
    <property type="term" value="P:methylation"/>
    <property type="evidence" value="ECO:0007669"/>
    <property type="project" value="UniProtKB-KW"/>
</dbReference>
<protein>
    <recommendedName>
        <fullName evidence="1">tRNA 5-carboxymethoxyuridine methyltransferase</fullName>
        <ecNumber evidence="1">2.1.1.-</ecNumber>
    </recommendedName>
    <alternativeName>
        <fullName evidence="1">cmo5U methyltransferase</fullName>
    </alternativeName>
</protein>
<keyword evidence="1" id="KW-0819">tRNA processing</keyword>
<feature type="binding site" evidence="1">
    <location>
        <begin position="49"/>
        <end position="50"/>
    </location>
    <ligand>
        <name>S-adenosyl-L-methionine</name>
        <dbReference type="ChEBI" id="CHEBI:59789"/>
    </ligand>
</feature>
<evidence type="ECO:0000313" key="3">
    <source>
        <dbReference type="Proteomes" id="UP000471381"/>
    </source>
</evidence>
<dbReference type="CDD" id="cd02440">
    <property type="entry name" value="AdoMet_MTases"/>
    <property type="match status" value="1"/>
</dbReference>
<comment type="caution">
    <text evidence="1">Lacks conserved residue(s) required for the propagation of feature annotation.</text>
</comment>
<gene>
    <name evidence="1" type="primary">cmoM</name>
    <name evidence="2" type="ORF">GTQ48_08410</name>
</gene>
<evidence type="ECO:0000256" key="1">
    <source>
        <dbReference type="HAMAP-Rule" id="MF_02057"/>
    </source>
</evidence>
<keyword evidence="1 2" id="KW-0808">Transferase</keyword>
<dbReference type="PANTHER" id="PTHR43861">
    <property type="entry name" value="TRANS-ACONITATE 2-METHYLTRANSFERASE-RELATED"/>
    <property type="match status" value="1"/>
</dbReference>
<organism evidence="2 3">
    <name type="scientific">Alteromonas genovensis</name>
    <dbReference type="NCBI Taxonomy" id="471225"/>
    <lineage>
        <taxon>Bacteria</taxon>
        <taxon>Pseudomonadati</taxon>
        <taxon>Pseudomonadota</taxon>
        <taxon>Gammaproteobacteria</taxon>
        <taxon>Alteromonadales</taxon>
        <taxon>Alteromonadaceae</taxon>
        <taxon>Alteromonas/Salinimonas group</taxon>
        <taxon>Alteromonas</taxon>
    </lineage>
</organism>
<dbReference type="HAMAP" id="MF_02057">
    <property type="entry name" value="tRNA_methyltr_CmoM"/>
    <property type="match status" value="1"/>
</dbReference>
<comment type="caution">
    <text evidence="2">The sequence shown here is derived from an EMBL/GenBank/DDBJ whole genome shotgun (WGS) entry which is preliminary data.</text>
</comment>
<proteinExistence type="inferred from homology"/>
<dbReference type="InterPro" id="IPR029063">
    <property type="entry name" value="SAM-dependent_MTases_sf"/>
</dbReference>
<sequence length="252" mass="28645">MIDDHIFDGIADKFAKNIYGTTKGKLRHTLLCDVLDSHLTANSTVLEIGGGTGVMAAHLAALGHSVVLTDASNDVLQQAADLLSQSSNEAIRDNIEIRQEFLQEITDFERFNVVICHAVLEWLDNPYEALSSIYNRMKPRTIMSLSFFNHDANLFANAIYGNFDYIEKGMKAKKQVRLNPKQPLSAVKVLNYCESLGFTVLDKAGIRCFHDYMRDISHQTTKYDDLLALERKYHKSDPYMWLGKYFQLIVEK</sequence>
<keyword evidence="1" id="KW-0949">S-adenosyl-L-methionine</keyword>
<feature type="binding site" evidence="1">
    <location>
        <position position="117"/>
    </location>
    <ligand>
        <name>S-adenosyl-L-methionine</name>
        <dbReference type="ChEBI" id="CHEBI:59789"/>
    </ligand>
</feature>
<comment type="similarity">
    <text evidence="1">Belongs to the class I-like SAM-binding methyltransferase superfamily. CmoM family.</text>
</comment>
<dbReference type="EC" id="2.1.1.-" evidence="1"/>
<accession>A0A6N9TGF4</accession>
<feature type="binding site" evidence="1">
    <location>
        <position position="70"/>
    </location>
    <ligand>
        <name>S-adenosyl-L-methionine</name>
        <dbReference type="ChEBI" id="CHEBI:59789"/>
    </ligand>
</feature>
<dbReference type="RefSeq" id="WP_163106280.1">
    <property type="nucleotide sequence ID" value="NZ_JAAAWO010000005.1"/>
</dbReference>
<feature type="binding site" evidence="1">
    <location>
        <position position="27"/>
    </location>
    <ligand>
        <name>S-adenosyl-L-methionine</name>
        <dbReference type="ChEBI" id="CHEBI:59789"/>
    </ligand>
</feature>
<dbReference type="SUPFAM" id="SSF53335">
    <property type="entry name" value="S-adenosyl-L-methionine-dependent methyltransferases"/>
    <property type="match status" value="1"/>
</dbReference>
<dbReference type="EMBL" id="JAAAWO010000005">
    <property type="protein sequence ID" value="NDW15542.1"/>
    <property type="molecule type" value="Genomic_DNA"/>
</dbReference>
<dbReference type="GO" id="GO:0097697">
    <property type="term" value="F:tRNA (5-carboxymethoxyuridine(34)-5-O)-methyltransferase activity"/>
    <property type="evidence" value="ECO:0007669"/>
    <property type="project" value="UniProtKB-UniRule"/>
</dbReference>
<name>A0A6N9TGF4_9ALTE</name>
<keyword evidence="1 2" id="KW-0489">Methyltransferase</keyword>
<comment type="function">
    <text evidence="1">Catalyzes the methylation of 5-carboxymethoxyuridine (cmo5U) to form 5-methoxycarbonylmethoxyuridine (mcmo5U) at position 34 in tRNAs.</text>
</comment>